<dbReference type="Proteomes" id="UP000676386">
    <property type="component" value="Unassembled WGS sequence"/>
</dbReference>
<proteinExistence type="predicted"/>
<dbReference type="Pfam" id="PF13595">
    <property type="entry name" value="DUF4138"/>
    <property type="match status" value="1"/>
</dbReference>
<reference evidence="2 3" key="1">
    <citation type="submission" date="2021-04" db="EMBL/GenBank/DDBJ databases">
        <title>Chitinophaga sp. nov., isolated from the rhizosphere soil.</title>
        <authorList>
            <person name="He S."/>
        </authorList>
    </citation>
    <scope>NUCLEOTIDE SEQUENCE [LARGE SCALE GENOMIC DNA]</scope>
    <source>
        <strain evidence="2 3">2R12</strain>
    </source>
</reference>
<evidence type="ECO:0000256" key="1">
    <source>
        <dbReference type="SAM" id="SignalP"/>
    </source>
</evidence>
<feature type="signal peptide" evidence="1">
    <location>
        <begin position="1"/>
        <end position="20"/>
    </location>
</feature>
<accession>A0ABS5IVS9</accession>
<sequence>MKRLCVTVIMWGILFTTAFGQTADDDTELRAKKIDPYFLSVSLNQTSNLIFPYAIRSVDRGSGAVMAQKAKGAENVLQVKAAVADFLQTNLSVITEDGRLYSFLLRYSLEPSVLNLRFYKAGEESRNVLIKGVEHDKEFYELACSEVKEGKGFLWKHISEQMIILSLQSIYMRGNTMFFKLGIRNNSSIAYSPDYIKFIVKDRKKAKKTAIQEKVLSPVFSTVQENVSGDSSESIVLAFPSFTIPKNQNLIIQVGERNGGRMLLLKIKHKVLLKARYLGD</sequence>
<protein>
    <submittedName>
        <fullName evidence="2">Conjugative transposon protein TraN</fullName>
    </submittedName>
</protein>
<organism evidence="2 3">
    <name type="scientific">Chitinophaga hostae</name>
    <dbReference type="NCBI Taxonomy" id="2831022"/>
    <lineage>
        <taxon>Bacteria</taxon>
        <taxon>Pseudomonadati</taxon>
        <taxon>Bacteroidota</taxon>
        <taxon>Chitinophagia</taxon>
        <taxon>Chitinophagales</taxon>
        <taxon>Chitinophagaceae</taxon>
        <taxon>Chitinophaga</taxon>
    </lineage>
</organism>
<keyword evidence="1" id="KW-0732">Signal</keyword>
<dbReference type="NCBIfam" id="TIGR03780">
    <property type="entry name" value="Bac_Flav_CT_N"/>
    <property type="match status" value="1"/>
</dbReference>
<evidence type="ECO:0000313" key="2">
    <source>
        <dbReference type="EMBL" id="MBS0027067.1"/>
    </source>
</evidence>
<name>A0ABS5IVS9_9BACT</name>
<dbReference type="EMBL" id="JAGTXB010000003">
    <property type="protein sequence ID" value="MBS0027067.1"/>
    <property type="molecule type" value="Genomic_DNA"/>
</dbReference>
<feature type="chain" id="PRO_5045639175" evidence="1">
    <location>
        <begin position="21"/>
        <end position="280"/>
    </location>
</feature>
<keyword evidence="3" id="KW-1185">Reference proteome</keyword>
<evidence type="ECO:0000313" key="3">
    <source>
        <dbReference type="Proteomes" id="UP000676386"/>
    </source>
</evidence>
<dbReference type="InterPro" id="IPR022298">
    <property type="entry name" value="Conjug_transposon_TraN"/>
</dbReference>
<gene>
    <name evidence="2" type="primary">traN</name>
    <name evidence="2" type="ORF">KE626_07080</name>
</gene>
<comment type="caution">
    <text evidence="2">The sequence shown here is derived from an EMBL/GenBank/DDBJ whole genome shotgun (WGS) entry which is preliminary data.</text>
</comment>
<dbReference type="RefSeq" id="WP_211972181.1">
    <property type="nucleotide sequence ID" value="NZ_JAGTXB010000003.1"/>
</dbReference>